<feature type="region of interest" description="Disordered" evidence="2">
    <location>
        <begin position="1"/>
        <end position="23"/>
    </location>
</feature>
<evidence type="ECO:0000313" key="5">
    <source>
        <dbReference type="Proteomes" id="UP001211065"/>
    </source>
</evidence>
<dbReference type="Proteomes" id="UP001211065">
    <property type="component" value="Unassembled WGS sequence"/>
</dbReference>
<feature type="domain" description="RING-type" evidence="3">
    <location>
        <begin position="794"/>
        <end position="835"/>
    </location>
</feature>
<reference evidence="4" key="1">
    <citation type="submission" date="2020-05" db="EMBL/GenBank/DDBJ databases">
        <title>Phylogenomic resolution of chytrid fungi.</title>
        <authorList>
            <person name="Stajich J.E."/>
            <person name="Amses K."/>
            <person name="Simmons R."/>
            <person name="Seto K."/>
            <person name="Myers J."/>
            <person name="Bonds A."/>
            <person name="Quandt C.A."/>
            <person name="Barry K."/>
            <person name="Liu P."/>
            <person name="Grigoriev I."/>
            <person name="Longcore J.E."/>
            <person name="James T.Y."/>
        </authorList>
    </citation>
    <scope>NUCLEOTIDE SEQUENCE</scope>
    <source>
        <strain evidence="4">JEL0476</strain>
    </source>
</reference>
<dbReference type="GO" id="GO:0061630">
    <property type="term" value="F:ubiquitin protein ligase activity"/>
    <property type="evidence" value="ECO:0007669"/>
    <property type="project" value="TreeGrafter"/>
</dbReference>
<evidence type="ECO:0000313" key="4">
    <source>
        <dbReference type="EMBL" id="KAJ3221240.1"/>
    </source>
</evidence>
<protein>
    <recommendedName>
        <fullName evidence="3">RING-type domain-containing protein</fullName>
    </recommendedName>
</protein>
<feature type="compositionally biased region" description="Polar residues" evidence="2">
    <location>
        <begin position="135"/>
        <end position="149"/>
    </location>
</feature>
<feature type="region of interest" description="Disordered" evidence="2">
    <location>
        <begin position="247"/>
        <end position="270"/>
    </location>
</feature>
<dbReference type="PANTHER" id="PTHR46171">
    <property type="entry name" value="GH10160P"/>
    <property type="match status" value="1"/>
</dbReference>
<feature type="compositionally biased region" description="Polar residues" evidence="2">
    <location>
        <begin position="308"/>
        <end position="337"/>
    </location>
</feature>
<feature type="region of interest" description="Disordered" evidence="2">
    <location>
        <begin position="432"/>
        <end position="529"/>
    </location>
</feature>
<dbReference type="CDD" id="cd16467">
    <property type="entry name" value="RING-H2_RNF6-like"/>
    <property type="match status" value="1"/>
</dbReference>
<dbReference type="PROSITE" id="PS50089">
    <property type="entry name" value="ZF_RING_2"/>
    <property type="match status" value="1"/>
</dbReference>
<feature type="region of interest" description="Disordered" evidence="2">
    <location>
        <begin position="97"/>
        <end position="161"/>
    </location>
</feature>
<evidence type="ECO:0000256" key="2">
    <source>
        <dbReference type="SAM" id="MobiDB-lite"/>
    </source>
</evidence>
<dbReference type="GO" id="GO:0008270">
    <property type="term" value="F:zinc ion binding"/>
    <property type="evidence" value="ECO:0007669"/>
    <property type="project" value="UniProtKB-KW"/>
</dbReference>
<sequence length="843" mass="94831">MDSSIAKSTFNTDSNTCEPSSSISLTSVVHRRGLDNQNLKITKVIKKQSNNIPYIDLTTSEEEPEIIKDERMNQASSMSKLKPQHEAKNYYQNFSRKDNQTHYGGSQSNFSHDNQSKCSISNLKSSNDDTRHSDSISTKGYPSSCTSRVSPIESHKKKQKKLTDDVMECAAPLIKITALQNNSSTKEDFALKEQSTDFDTSATLWRDMISSQEKTVASSSAQNLLPSTEPPALESPLWRDMIANKEKASNSDGKGVFQKPSAGHPPYEDTLQEKPIVESPLWRDKVETEKKNPATTSISENTAKKSKNPLTVSSTTTDVENIKDTSNSIFIPSTPQHYTHKGENNYGKSFKRTSRNYENGFSETSDISQGNTNLSSVSSWSVNNLRAPGKPTSNSWRNLQNFNSSRPGCQSSGINSIRIQDAVENDVFSSRSFQNSYNPRYSQNYNSQFSTYPQNTSNQSKGYSQNYTESSANNLQRHSATTSKSLQRNTYSKQSRNIRSPTFTSYKFNSSTRNDPSMEPEEPLYSSSVGTATGVLSETTEADDIIESVPHSIDLSSATGIKSKSWQRGSDDEVNCDELISKIEHFGQESPKRNQSSQKKTDTVVKIHQTSKELETAINNDEMLARMYQDEEYMKIQTPDVNENILELSRLLEADNSDNENGTYSPSRVARSNRGRGRGGSRSVSSRNVREALGIFGSFEGEIEDYNLSDLNYEDYETSENGINFTSNPRNYVNDEDLDMSYEGLLALSERIGEVKKKNIPEDVLTLLPTFKFEQFKIKKNSYKKKIDEADLKCSICLMDYNKGEELRKLPCFHFFHRECIDDWFKSAVACPICRIDVLEHLG</sequence>
<comment type="caution">
    <text evidence="4">The sequence shown here is derived from an EMBL/GenBank/DDBJ whole genome shotgun (WGS) entry which is preliminary data.</text>
</comment>
<keyword evidence="1" id="KW-0863">Zinc-finger</keyword>
<feature type="compositionally biased region" description="Polar residues" evidence="2">
    <location>
        <begin position="101"/>
        <end position="125"/>
    </location>
</feature>
<gene>
    <name evidence="4" type="ORF">HK099_003671</name>
</gene>
<dbReference type="InterPro" id="IPR013083">
    <property type="entry name" value="Znf_RING/FYVE/PHD"/>
</dbReference>
<accession>A0AAD5U469</accession>
<dbReference type="GO" id="GO:0016567">
    <property type="term" value="P:protein ubiquitination"/>
    <property type="evidence" value="ECO:0007669"/>
    <property type="project" value="TreeGrafter"/>
</dbReference>
<feature type="region of interest" description="Disordered" evidence="2">
    <location>
        <begin position="286"/>
        <end position="349"/>
    </location>
</feature>
<feature type="region of interest" description="Disordered" evidence="2">
    <location>
        <begin position="385"/>
        <end position="413"/>
    </location>
</feature>
<evidence type="ECO:0000256" key="1">
    <source>
        <dbReference type="PROSITE-ProRule" id="PRU00175"/>
    </source>
</evidence>
<dbReference type="Gene3D" id="3.30.40.10">
    <property type="entry name" value="Zinc/RING finger domain, C3HC4 (zinc finger)"/>
    <property type="match status" value="1"/>
</dbReference>
<feature type="region of interest" description="Disordered" evidence="2">
    <location>
        <begin position="656"/>
        <end position="685"/>
    </location>
</feature>
<keyword evidence="1" id="KW-0479">Metal-binding</keyword>
<keyword evidence="1" id="KW-0862">Zinc</keyword>
<dbReference type="SMART" id="SM00184">
    <property type="entry name" value="RING"/>
    <property type="match status" value="1"/>
</dbReference>
<feature type="compositionally biased region" description="Polar residues" evidence="2">
    <location>
        <begin position="391"/>
        <end position="413"/>
    </location>
</feature>
<dbReference type="InterPro" id="IPR001841">
    <property type="entry name" value="Znf_RING"/>
</dbReference>
<dbReference type="EMBL" id="JADGJW010000242">
    <property type="protein sequence ID" value="KAJ3221240.1"/>
    <property type="molecule type" value="Genomic_DNA"/>
</dbReference>
<evidence type="ECO:0000259" key="3">
    <source>
        <dbReference type="PROSITE" id="PS50089"/>
    </source>
</evidence>
<feature type="region of interest" description="Disordered" evidence="2">
    <location>
        <begin position="584"/>
        <end position="604"/>
    </location>
</feature>
<keyword evidence="5" id="KW-1185">Reference proteome</keyword>
<organism evidence="4 5">
    <name type="scientific">Clydaea vesicula</name>
    <dbReference type="NCBI Taxonomy" id="447962"/>
    <lineage>
        <taxon>Eukaryota</taxon>
        <taxon>Fungi</taxon>
        <taxon>Fungi incertae sedis</taxon>
        <taxon>Chytridiomycota</taxon>
        <taxon>Chytridiomycota incertae sedis</taxon>
        <taxon>Chytridiomycetes</taxon>
        <taxon>Lobulomycetales</taxon>
        <taxon>Lobulomycetaceae</taxon>
        <taxon>Clydaea</taxon>
    </lineage>
</organism>
<proteinExistence type="predicted"/>
<dbReference type="AlphaFoldDB" id="A0AAD5U469"/>
<dbReference type="PANTHER" id="PTHR46171:SF3">
    <property type="entry name" value="GH10160P"/>
    <property type="match status" value="1"/>
</dbReference>
<dbReference type="SUPFAM" id="SSF57850">
    <property type="entry name" value="RING/U-box"/>
    <property type="match status" value="1"/>
</dbReference>
<feature type="compositionally biased region" description="Polar residues" evidence="2">
    <location>
        <begin position="432"/>
        <end position="515"/>
    </location>
</feature>
<dbReference type="Pfam" id="PF13639">
    <property type="entry name" value="zf-RING_2"/>
    <property type="match status" value="1"/>
</dbReference>
<name>A0AAD5U469_9FUNG</name>